<proteinExistence type="predicted"/>
<dbReference type="Pfam" id="PF01302">
    <property type="entry name" value="CAP_GLY"/>
    <property type="match status" value="1"/>
</dbReference>
<keyword evidence="3" id="KW-1185">Reference proteome</keyword>
<dbReference type="Proteomes" id="UP000270094">
    <property type="component" value="Unassembled WGS sequence"/>
</dbReference>
<evidence type="ECO:0000313" key="2">
    <source>
        <dbReference type="EMBL" id="VDM67084.1"/>
    </source>
</evidence>
<evidence type="ECO:0000313" key="3">
    <source>
        <dbReference type="Proteomes" id="UP000270094"/>
    </source>
</evidence>
<reference evidence="2 3" key="1">
    <citation type="submission" date="2018-11" db="EMBL/GenBank/DDBJ databases">
        <authorList>
            <consortium name="Pathogen Informatics"/>
        </authorList>
    </citation>
    <scope>NUCLEOTIDE SEQUENCE [LARGE SCALE GENOMIC DNA]</scope>
</reference>
<dbReference type="SUPFAM" id="SSF74924">
    <property type="entry name" value="Cap-Gly domain"/>
    <property type="match status" value="1"/>
</dbReference>
<gene>
    <name evidence="2" type="ORF">SVUK_LOCUS2082</name>
</gene>
<dbReference type="Gene3D" id="2.30.30.190">
    <property type="entry name" value="CAP Gly-rich-like domain"/>
    <property type="match status" value="1"/>
</dbReference>
<dbReference type="PROSITE" id="PS50245">
    <property type="entry name" value="CAP_GLY_2"/>
    <property type="match status" value="1"/>
</dbReference>
<organism evidence="2 3">
    <name type="scientific">Strongylus vulgaris</name>
    <name type="common">Blood worm</name>
    <dbReference type="NCBI Taxonomy" id="40348"/>
    <lineage>
        <taxon>Eukaryota</taxon>
        <taxon>Metazoa</taxon>
        <taxon>Ecdysozoa</taxon>
        <taxon>Nematoda</taxon>
        <taxon>Chromadorea</taxon>
        <taxon>Rhabditida</taxon>
        <taxon>Rhabditina</taxon>
        <taxon>Rhabditomorpha</taxon>
        <taxon>Strongyloidea</taxon>
        <taxon>Strongylidae</taxon>
        <taxon>Strongylus</taxon>
    </lineage>
</organism>
<dbReference type="OrthoDB" id="5273213at2759"/>
<dbReference type="PANTHER" id="PTHR18916">
    <property type="entry name" value="DYNACTIN 1-RELATED MICROTUBULE-BINDING"/>
    <property type="match status" value="1"/>
</dbReference>
<accession>A0A3P7INA6</accession>
<dbReference type="EMBL" id="UYYB01004527">
    <property type="protein sequence ID" value="VDM67084.1"/>
    <property type="molecule type" value="Genomic_DNA"/>
</dbReference>
<evidence type="ECO:0000259" key="1">
    <source>
        <dbReference type="PROSITE" id="PS50245"/>
    </source>
</evidence>
<dbReference type="InterPro" id="IPR000938">
    <property type="entry name" value="CAP-Gly_domain"/>
</dbReference>
<dbReference type="InterPro" id="IPR036859">
    <property type="entry name" value="CAP-Gly_dom_sf"/>
</dbReference>
<dbReference type="AlphaFoldDB" id="A0A3P7INA6"/>
<protein>
    <recommendedName>
        <fullName evidence="1">CAP-Gly domain-containing protein</fullName>
    </recommendedName>
</protein>
<name>A0A3P7INA6_STRVU</name>
<feature type="domain" description="CAP-Gly" evidence="1">
    <location>
        <begin position="21"/>
        <end position="69"/>
    </location>
</feature>
<sequence>MVQVGDRILVGEYAATVRYIGNVAGHPGVWVGVEWDDPSRGKHDGLVNGIRYFTTSSVFTLVYKLAYSRK</sequence>
<dbReference type="SMART" id="SM01052">
    <property type="entry name" value="CAP_GLY"/>
    <property type="match status" value="1"/>
</dbReference>